<name>A0A317QE13_9GAMM</name>
<gene>
    <name evidence="1" type="ORF">DET45_101312</name>
</gene>
<dbReference type="Proteomes" id="UP000246964">
    <property type="component" value="Unassembled WGS sequence"/>
</dbReference>
<keyword evidence="2" id="KW-1185">Reference proteome</keyword>
<sequence length="32" mass="3585">MSEYLNIDFEVDNILNLPDELDEAGGLVCFVP</sequence>
<comment type="caution">
    <text evidence="1">The sequence shown here is derived from an EMBL/GenBank/DDBJ whole genome shotgun (WGS) entry which is preliminary data.</text>
</comment>
<proteinExistence type="predicted"/>
<accession>A0A317QE13</accession>
<dbReference type="EMBL" id="QGTT01000001">
    <property type="protein sequence ID" value="PWW16204.1"/>
    <property type="molecule type" value="Genomic_DNA"/>
</dbReference>
<evidence type="ECO:0000313" key="2">
    <source>
        <dbReference type="Proteomes" id="UP000246964"/>
    </source>
</evidence>
<reference evidence="1 2" key="1">
    <citation type="submission" date="2018-05" db="EMBL/GenBank/DDBJ databases">
        <title>Freshwater and sediment microbial communities from various areas in North America, analyzing microbe dynamics in response to fracking.</title>
        <authorList>
            <person name="Lamendella R."/>
        </authorList>
    </citation>
    <scope>NUCLEOTIDE SEQUENCE [LARGE SCALE GENOMIC DNA]</scope>
    <source>
        <strain evidence="1 2">125B1</strain>
    </source>
</reference>
<protein>
    <submittedName>
        <fullName evidence="1">Uncharacterized protein</fullName>
    </submittedName>
</protein>
<organism evidence="1 2">
    <name type="scientific">Pseudidiomarina maritima</name>
    <dbReference type="NCBI Taxonomy" id="519453"/>
    <lineage>
        <taxon>Bacteria</taxon>
        <taxon>Pseudomonadati</taxon>
        <taxon>Pseudomonadota</taxon>
        <taxon>Gammaproteobacteria</taxon>
        <taxon>Alteromonadales</taxon>
        <taxon>Idiomarinaceae</taxon>
        <taxon>Pseudidiomarina</taxon>
    </lineage>
</organism>
<dbReference type="AlphaFoldDB" id="A0A317QE13"/>
<evidence type="ECO:0000313" key="1">
    <source>
        <dbReference type="EMBL" id="PWW16204.1"/>
    </source>
</evidence>